<gene>
    <name evidence="9" type="primary">RvY_18805-1</name>
    <name evidence="9" type="synonym">RvY_18805.1</name>
    <name evidence="9" type="ORF">RvY_18805</name>
</gene>
<accession>A0A1D1W753</accession>
<dbReference type="SMART" id="SM01374">
    <property type="entry name" value="Ribosomal_L14"/>
    <property type="match status" value="1"/>
</dbReference>
<protein>
    <recommendedName>
        <fullName evidence="7">Large ribosomal subunit protein uL14m</fullName>
    </recommendedName>
    <alternativeName>
        <fullName evidence="8">39S ribosomal protein L14, mitochondrial</fullName>
    </alternativeName>
</protein>
<evidence type="ECO:0000313" key="10">
    <source>
        <dbReference type="Proteomes" id="UP000186922"/>
    </source>
</evidence>
<evidence type="ECO:0000256" key="8">
    <source>
        <dbReference type="ARBA" id="ARBA00042938"/>
    </source>
</evidence>
<keyword evidence="6" id="KW-0687">Ribonucleoprotein</keyword>
<dbReference type="GO" id="GO:0003735">
    <property type="term" value="F:structural constituent of ribosome"/>
    <property type="evidence" value="ECO:0007669"/>
    <property type="project" value="InterPro"/>
</dbReference>
<evidence type="ECO:0000256" key="7">
    <source>
        <dbReference type="ARBA" id="ARBA00040118"/>
    </source>
</evidence>
<organism evidence="9 10">
    <name type="scientific">Ramazzottius varieornatus</name>
    <name type="common">Water bear</name>
    <name type="synonym">Tardigrade</name>
    <dbReference type="NCBI Taxonomy" id="947166"/>
    <lineage>
        <taxon>Eukaryota</taxon>
        <taxon>Metazoa</taxon>
        <taxon>Ecdysozoa</taxon>
        <taxon>Tardigrada</taxon>
        <taxon>Eutardigrada</taxon>
        <taxon>Parachela</taxon>
        <taxon>Hypsibioidea</taxon>
        <taxon>Ramazzottiidae</taxon>
        <taxon>Ramazzottius</taxon>
    </lineage>
</organism>
<dbReference type="GO" id="GO:0006412">
    <property type="term" value="P:translation"/>
    <property type="evidence" value="ECO:0007669"/>
    <property type="project" value="InterPro"/>
</dbReference>
<evidence type="ECO:0000256" key="4">
    <source>
        <dbReference type="ARBA" id="ARBA00022980"/>
    </source>
</evidence>
<dbReference type="AlphaFoldDB" id="A0A1D1W753"/>
<dbReference type="HAMAP" id="MF_01367">
    <property type="entry name" value="Ribosomal_uL14"/>
    <property type="match status" value="1"/>
</dbReference>
<keyword evidence="4" id="KW-0689">Ribosomal protein</keyword>
<evidence type="ECO:0000313" key="9">
    <source>
        <dbReference type="EMBL" id="GAV09231.1"/>
    </source>
</evidence>
<dbReference type="GO" id="GO:0005840">
    <property type="term" value="C:ribosome"/>
    <property type="evidence" value="ECO:0007669"/>
    <property type="project" value="UniProtKB-KW"/>
</dbReference>
<comment type="subcellular location">
    <subcellularLocation>
        <location evidence="1">Mitochondrion</location>
    </subcellularLocation>
</comment>
<evidence type="ECO:0000256" key="2">
    <source>
        <dbReference type="ARBA" id="ARBA00010745"/>
    </source>
</evidence>
<dbReference type="GO" id="GO:1990904">
    <property type="term" value="C:ribonucleoprotein complex"/>
    <property type="evidence" value="ECO:0007669"/>
    <property type="project" value="UniProtKB-KW"/>
</dbReference>
<name>A0A1D1W753_RAMVA</name>
<dbReference type="OrthoDB" id="274765at2759"/>
<dbReference type="PANTHER" id="PTHR21037">
    <property type="entry name" value="39S RIBOSOMAL PROTEIN L14, MITOCHONDRIAL"/>
    <property type="match status" value="1"/>
</dbReference>
<dbReference type="Gene3D" id="2.40.150.20">
    <property type="entry name" value="Ribosomal protein L14"/>
    <property type="match status" value="1"/>
</dbReference>
<dbReference type="Proteomes" id="UP000186922">
    <property type="component" value="Unassembled WGS sequence"/>
</dbReference>
<dbReference type="InterPro" id="IPR000218">
    <property type="entry name" value="Ribosomal_uL14"/>
</dbReference>
<keyword evidence="3" id="KW-0809">Transit peptide</keyword>
<comment type="similarity">
    <text evidence="2">Belongs to the universal ribosomal protein uL14 family.</text>
</comment>
<dbReference type="PANTHER" id="PTHR21037:SF3">
    <property type="entry name" value="LARGE RIBOSOMAL SUBUNIT PROTEIN UL14M"/>
    <property type="match status" value="1"/>
</dbReference>
<dbReference type="SUPFAM" id="SSF50193">
    <property type="entry name" value="Ribosomal protein L14"/>
    <property type="match status" value="1"/>
</dbReference>
<proteinExistence type="inferred from homology"/>
<comment type="caution">
    <text evidence="9">The sequence shown here is derived from an EMBL/GenBank/DDBJ whole genome shotgun (WGS) entry which is preliminary data.</text>
</comment>
<dbReference type="Pfam" id="PF00238">
    <property type="entry name" value="Ribosomal_L14"/>
    <property type="match status" value="1"/>
</dbReference>
<evidence type="ECO:0000256" key="5">
    <source>
        <dbReference type="ARBA" id="ARBA00023128"/>
    </source>
</evidence>
<dbReference type="FunFam" id="2.40.150.20:FF:000018">
    <property type="entry name" value="Ribosomal protein L14, putative"/>
    <property type="match status" value="1"/>
</dbReference>
<dbReference type="CDD" id="cd00337">
    <property type="entry name" value="Ribosomal_uL14"/>
    <property type="match status" value="1"/>
</dbReference>
<keyword evidence="10" id="KW-1185">Reference proteome</keyword>
<dbReference type="EMBL" id="BDGG01000021">
    <property type="protein sequence ID" value="GAV09231.1"/>
    <property type="molecule type" value="Genomic_DNA"/>
</dbReference>
<dbReference type="InterPro" id="IPR036853">
    <property type="entry name" value="Ribosomal_uL14_sf"/>
</dbReference>
<sequence length="155" mass="17145">MISRVQPTFSSLLRSYPSVPFPPALPARTFSTTEGRLLIRHQTRMRVVDNSAIGQQCMAAGKWAKVFHVYNKRRVGTLGDKVMVAIMGQKKRGYIVGVVRRQMVPGVPTVDTNNLVLIDESGAPLGTRINVPIPMMLRSKKGDIAKILSIATRFV</sequence>
<evidence type="ECO:0000256" key="1">
    <source>
        <dbReference type="ARBA" id="ARBA00004173"/>
    </source>
</evidence>
<evidence type="ECO:0000256" key="3">
    <source>
        <dbReference type="ARBA" id="ARBA00022946"/>
    </source>
</evidence>
<reference evidence="9 10" key="1">
    <citation type="journal article" date="2016" name="Nat. Commun.">
        <title>Extremotolerant tardigrade genome and improved radiotolerance of human cultured cells by tardigrade-unique protein.</title>
        <authorList>
            <person name="Hashimoto T."/>
            <person name="Horikawa D.D."/>
            <person name="Saito Y."/>
            <person name="Kuwahara H."/>
            <person name="Kozuka-Hata H."/>
            <person name="Shin-I T."/>
            <person name="Minakuchi Y."/>
            <person name="Ohishi K."/>
            <person name="Motoyama A."/>
            <person name="Aizu T."/>
            <person name="Enomoto A."/>
            <person name="Kondo K."/>
            <person name="Tanaka S."/>
            <person name="Hara Y."/>
            <person name="Koshikawa S."/>
            <person name="Sagara H."/>
            <person name="Miura T."/>
            <person name="Yokobori S."/>
            <person name="Miyagawa K."/>
            <person name="Suzuki Y."/>
            <person name="Kubo T."/>
            <person name="Oyama M."/>
            <person name="Kohara Y."/>
            <person name="Fujiyama A."/>
            <person name="Arakawa K."/>
            <person name="Katayama T."/>
            <person name="Toyoda A."/>
            <person name="Kunieda T."/>
        </authorList>
    </citation>
    <scope>NUCLEOTIDE SEQUENCE [LARGE SCALE GENOMIC DNA]</scope>
    <source>
        <strain evidence="9 10">YOKOZUNA-1</strain>
    </source>
</reference>
<keyword evidence="5" id="KW-0496">Mitochondrion</keyword>
<dbReference type="STRING" id="947166.A0A1D1W753"/>
<dbReference type="GO" id="GO:0005739">
    <property type="term" value="C:mitochondrion"/>
    <property type="evidence" value="ECO:0007669"/>
    <property type="project" value="UniProtKB-SubCell"/>
</dbReference>
<evidence type="ECO:0000256" key="6">
    <source>
        <dbReference type="ARBA" id="ARBA00023274"/>
    </source>
</evidence>